<dbReference type="EMBL" id="LN854557">
    <property type="protein sequence ID" value="CRL43878.1"/>
    <property type="molecule type" value="Genomic_DNA"/>
</dbReference>
<dbReference type="GO" id="GO:0009244">
    <property type="term" value="P:lipopolysaccharide core region biosynthetic process"/>
    <property type="evidence" value="ECO:0007669"/>
    <property type="project" value="TreeGrafter"/>
</dbReference>
<reference evidence="3 5" key="1">
    <citation type="journal article" date="2006" name="Genome Res.">
        <title>Massive genome erosion and functional adaptations provide insights into the symbiotic lifestyle of Sodalis glossinidius in the tsetse host.</title>
        <authorList>
            <person name="Toh H."/>
            <person name="Weiss B.L."/>
            <person name="Perkin S.A.H."/>
            <person name="Yamashita A."/>
            <person name="Oshima K."/>
            <person name="Hattori M."/>
            <person name="Aksoy S."/>
        </authorList>
    </citation>
    <scope>NUCLEOTIDE SEQUENCE [LARGE SCALE GENOMIC DNA]</scope>
    <source>
        <strain evidence="3">Morsitans</strain>
        <strain evidence="5">morsitans</strain>
    </source>
</reference>
<sequence>MHILRHLNRAKNAALRQLKFKGLNAWLNMTCRPQAWAPDKIKRILLLRLDDKIGDMVITTGTARQLADKGYHISVLTGPVCEALLAYSDAVHHTYRYDKRMSLSVLRQQRFDVVIDFDDVRNYERLRLLHRLAPRYVIGFNKSGSARYAPQLVWRDSERHITERHRAVLALFNLLPAPFRYSLGRDPSAVDALAPYLSRPSDEWIIAINPFTGSEDKDFSREQVAGLIAHLRRRNVRFRVLLIGRGDLLRRWELADAAFIVDSTINTAVEIVRSADLVVSPDTSIVHMACAFNTPLVAIYNTRRLKDSGLVGYNIWAPHYDNAVQLVIDQPSVSDLPLDALCLAVDDKLADITRQRRNGELTRCRAATSAEDYRQR</sequence>
<evidence type="ECO:0000256" key="1">
    <source>
        <dbReference type="ARBA" id="ARBA00022676"/>
    </source>
</evidence>
<evidence type="ECO:0000256" key="2">
    <source>
        <dbReference type="ARBA" id="ARBA00022679"/>
    </source>
</evidence>
<dbReference type="AlphaFoldDB" id="Q2NWG1"/>
<dbReference type="STRING" id="343509.SG0239"/>
<dbReference type="SUPFAM" id="SSF53756">
    <property type="entry name" value="UDP-Glycosyltransferase/glycogen phosphorylase"/>
    <property type="match status" value="1"/>
</dbReference>
<evidence type="ECO:0000313" key="4">
    <source>
        <dbReference type="EMBL" id="CRL43878.1"/>
    </source>
</evidence>
<reference evidence="4 6" key="2">
    <citation type="submission" date="2015-05" db="EMBL/GenBank/DDBJ databases">
        <authorList>
            <person name="Goodhead I."/>
        </authorList>
    </citation>
    <scope>NUCLEOTIDE SEQUENCE [LARGE SCALE GENOMIC DNA]</scope>
    <source>
        <strain evidence="4">B4</strain>
        <strain evidence="6">morsitans</strain>
    </source>
</reference>
<gene>
    <name evidence="3" type="ordered locus">SG0239</name>
    <name evidence="4" type="ORF">SGGMMB4_00586</name>
</gene>
<accession>Q2NWG1</accession>
<evidence type="ECO:0000313" key="5">
    <source>
        <dbReference type="Proteomes" id="UP000001932"/>
    </source>
</evidence>
<dbReference type="Proteomes" id="UP000245838">
    <property type="component" value="Chromosome sggmmb4_Chromosome"/>
</dbReference>
<dbReference type="GO" id="GO:0008713">
    <property type="term" value="F:ADP-heptose-lipopolysaccharide heptosyltransferase activity"/>
    <property type="evidence" value="ECO:0007669"/>
    <property type="project" value="TreeGrafter"/>
</dbReference>
<dbReference type="EMBL" id="AP008232">
    <property type="protein sequence ID" value="BAE73514.1"/>
    <property type="molecule type" value="Genomic_DNA"/>
</dbReference>
<dbReference type="PANTHER" id="PTHR30160">
    <property type="entry name" value="TETRAACYLDISACCHARIDE 4'-KINASE-RELATED"/>
    <property type="match status" value="1"/>
</dbReference>
<dbReference type="GO" id="GO:0005829">
    <property type="term" value="C:cytosol"/>
    <property type="evidence" value="ECO:0007669"/>
    <property type="project" value="TreeGrafter"/>
</dbReference>
<name>Q2NWG1_SODGM</name>
<dbReference type="CDD" id="cd03789">
    <property type="entry name" value="GT9_LPS_heptosyltransferase"/>
    <property type="match status" value="1"/>
</dbReference>
<dbReference type="RefSeq" id="WP_011410103.1">
    <property type="nucleotide sequence ID" value="NC_007712.1"/>
</dbReference>
<dbReference type="BioCyc" id="SGLO343509:SGP1_RS02195-MONOMER"/>
<dbReference type="InterPro" id="IPR051199">
    <property type="entry name" value="LPS_LOS_Heptosyltrfase"/>
</dbReference>
<dbReference type="InterPro" id="IPR002201">
    <property type="entry name" value="Glyco_trans_9"/>
</dbReference>
<dbReference type="HOGENOM" id="CLU_056162_2_0_6"/>
<dbReference type="Pfam" id="PF01075">
    <property type="entry name" value="Glyco_transf_9"/>
    <property type="match status" value="1"/>
</dbReference>
<keyword evidence="2 3" id="KW-0808">Transferase</keyword>
<dbReference type="Gene3D" id="3.40.50.2000">
    <property type="entry name" value="Glycogen Phosphorylase B"/>
    <property type="match status" value="2"/>
</dbReference>
<keyword evidence="5" id="KW-1185">Reference proteome</keyword>
<evidence type="ECO:0000313" key="6">
    <source>
        <dbReference type="Proteomes" id="UP000245838"/>
    </source>
</evidence>
<dbReference type="CAZy" id="GT9">
    <property type="family name" value="Glycosyltransferase Family 9"/>
</dbReference>
<dbReference type="KEGG" id="sgl:SG0239"/>
<dbReference type="Proteomes" id="UP000001932">
    <property type="component" value="Chromosome"/>
</dbReference>
<protein>
    <submittedName>
        <fullName evidence="3 4">Heptosyl transferase</fullName>
    </submittedName>
</protein>
<proteinExistence type="predicted"/>
<keyword evidence="1" id="KW-0328">Glycosyltransferase</keyword>
<dbReference type="eggNOG" id="COG0859">
    <property type="taxonomic scope" value="Bacteria"/>
</dbReference>
<evidence type="ECO:0000313" key="3">
    <source>
        <dbReference type="EMBL" id="BAE73514.1"/>
    </source>
</evidence>
<organism evidence="3 5">
    <name type="scientific">Sodalis glossinidius (strain morsitans)</name>
    <dbReference type="NCBI Taxonomy" id="343509"/>
    <lineage>
        <taxon>Bacteria</taxon>
        <taxon>Pseudomonadati</taxon>
        <taxon>Pseudomonadota</taxon>
        <taxon>Gammaproteobacteria</taxon>
        <taxon>Enterobacterales</taxon>
        <taxon>Bruguierivoracaceae</taxon>
        <taxon>Sodalis</taxon>
    </lineage>
</organism>
<dbReference type="OrthoDB" id="89608at2"/>